<evidence type="ECO:0000313" key="3">
    <source>
        <dbReference type="Proteomes" id="UP000027138"/>
    </source>
</evidence>
<feature type="region of interest" description="Disordered" evidence="1">
    <location>
        <begin position="86"/>
        <end position="121"/>
    </location>
</feature>
<organism evidence="2 3">
    <name type="scientific">Jatropha curcas</name>
    <name type="common">Barbados nut</name>
    <dbReference type="NCBI Taxonomy" id="180498"/>
    <lineage>
        <taxon>Eukaryota</taxon>
        <taxon>Viridiplantae</taxon>
        <taxon>Streptophyta</taxon>
        <taxon>Embryophyta</taxon>
        <taxon>Tracheophyta</taxon>
        <taxon>Spermatophyta</taxon>
        <taxon>Magnoliopsida</taxon>
        <taxon>eudicotyledons</taxon>
        <taxon>Gunneridae</taxon>
        <taxon>Pentapetalae</taxon>
        <taxon>rosids</taxon>
        <taxon>fabids</taxon>
        <taxon>Malpighiales</taxon>
        <taxon>Euphorbiaceae</taxon>
        <taxon>Crotonoideae</taxon>
        <taxon>Jatropheae</taxon>
        <taxon>Jatropha</taxon>
    </lineage>
</organism>
<keyword evidence="3" id="KW-1185">Reference proteome</keyword>
<gene>
    <name evidence="2" type="ORF">JCGZ_08874</name>
</gene>
<proteinExistence type="predicted"/>
<protein>
    <recommendedName>
        <fullName evidence="4">Aminotransferase-like plant mobile domain-containing protein</fullName>
    </recommendedName>
</protein>
<dbReference type="Proteomes" id="UP000027138">
    <property type="component" value="Unassembled WGS sequence"/>
</dbReference>
<dbReference type="EMBL" id="KK914428">
    <property type="protein sequence ID" value="KDP36537.1"/>
    <property type="molecule type" value="Genomic_DNA"/>
</dbReference>
<dbReference type="AlphaFoldDB" id="A0A067KK74"/>
<evidence type="ECO:0000313" key="2">
    <source>
        <dbReference type="EMBL" id="KDP36537.1"/>
    </source>
</evidence>
<reference evidence="2 3" key="1">
    <citation type="journal article" date="2014" name="PLoS ONE">
        <title>Global Analysis of Gene Expression Profiles in Physic Nut (Jatropha curcas L.) Seedlings Exposed to Salt Stress.</title>
        <authorList>
            <person name="Zhang L."/>
            <person name="Zhang C."/>
            <person name="Wu P."/>
            <person name="Chen Y."/>
            <person name="Li M."/>
            <person name="Jiang H."/>
            <person name="Wu G."/>
        </authorList>
    </citation>
    <scope>NUCLEOTIDE SEQUENCE [LARGE SCALE GENOMIC DNA]</scope>
    <source>
        <strain evidence="3">cv. GZQX0401</strain>
        <tissue evidence="2">Young leaves</tissue>
    </source>
</reference>
<feature type="compositionally biased region" description="Acidic residues" evidence="1">
    <location>
        <begin position="93"/>
        <end position="106"/>
    </location>
</feature>
<evidence type="ECO:0000256" key="1">
    <source>
        <dbReference type="SAM" id="MobiDB-lite"/>
    </source>
</evidence>
<name>A0A067KK74_JATCU</name>
<evidence type="ECO:0008006" key="4">
    <source>
        <dbReference type="Google" id="ProtNLM"/>
    </source>
</evidence>
<sequence>MEVTLDPTLGLAPTLAIPADLRQVPAQRYQELHQRFCFARTYIATLYPEHREMLEIGRLWRHQTHQAAAVSRLQMENDRLRTRLEAEGIPLDFSDEEEEDDDDASSDDAPPPPPSSVRHFNPNTIVFLFDDSEVTPTYEEMCAIMGHHPEQDETPALPQGPRYDLTEVSALWPVYLSCGIDPDQGLPLEPFLNRVLSMDVNSWVYHCTVFMMIMGETTCWARYIALQVTNFNVHHQGCPMLLQAWALNKLSMIRPVPARSIPTYGPANFRTRCRGHFDFGDNSVIRWTCPWWRIRLVIAKSMNLNYVLYASLDCSMAYFLDRVNHQYGGVQHVPRVHYFESGPMMQSLLTNLADHWQNRNTLYMGQGVMHEIVTPEYADWFYS</sequence>
<accession>A0A067KK74</accession>